<gene>
    <name evidence="3" type="ORF">SAMN06296416_11138</name>
</gene>
<dbReference type="OrthoDB" id="9792500at2"/>
<organism evidence="3 4">
    <name type="scientific">Pseudoxanthomonas wuyuanensis</name>
    <dbReference type="NCBI Taxonomy" id="1073196"/>
    <lineage>
        <taxon>Bacteria</taxon>
        <taxon>Pseudomonadati</taxon>
        <taxon>Pseudomonadota</taxon>
        <taxon>Gammaproteobacteria</taxon>
        <taxon>Lysobacterales</taxon>
        <taxon>Lysobacteraceae</taxon>
        <taxon>Pseudoxanthomonas</taxon>
    </lineage>
</organism>
<evidence type="ECO:0000256" key="1">
    <source>
        <dbReference type="ARBA" id="ARBA00008791"/>
    </source>
</evidence>
<dbReference type="InterPro" id="IPR014729">
    <property type="entry name" value="Rossmann-like_a/b/a_fold"/>
</dbReference>
<proteinExistence type="inferred from homology"/>
<dbReference type="AlphaFoldDB" id="A0A286DDV9"/>
<dbReference type="EMBL" id="OCND01000011">
    <property type="protein sequence ID" value="SOD56846.1"/>
    <property type="molecule type" value="Genomic_DNA"/>
</dbReference>
<evidence type="ECO:0000313" key="3">
    <source>
        <dbReference type="EMBL" id="SOD56846.1"/>
    </source>
</evidence>
<sequence length="140" mass="14599">MKILLAVDGSEIGLSAVRHVVALSKALSAVPKLTLLYADPPLLKSVAVELGVEGVARYHAENGEYALKKAKAALKRAQLAFTERVLVSEPAAAIVKQAKADKADLIVMGSHGRGALKSLFVGSVAMKVIGTSTVPVTVTR</sequence>
<evidence type="ECO:0000313" key="4">
    <source>
        <dbReference type="Proteomes" id="UP000219374"/>
    </source>
</evidence>
<dbReference type="InterPro" id="IPR006016">
    <property type="entry name" value="UspA"/>
</dbReference>
<comment type="similarity">
    <text evidence="1">Belongs to the universal stress protein A family.</text>
</comment>
<dbReference type="PRINTS" id="PR01438">
    <property type="entry name" value="UNVRSLSTRESS"/>
</dbReference>
<keyword evidence="4" id="KW-1185">Reference proteome</keyword>
<dbReference type="Pfam" id="PF00582">
    <property type="entry name" value="Usp"/>
    <property type="match status" value="1"/>
</dbReference>
<reference evidence="3 4" key="1">
    <citation type="submission" date="2017-09" db="EMBL/GenBank/DDBJ databases">
        <authorList>
            <person name="Ehlers B."/>
            <person name="Leendertz F.H."/>
        </authorList>
    </citation>
    <scope>NUCLEOTIDE SEQUENCE [LARGE SCALE GENOMIC DNA]</scope>
    <source>
        <strain evidence="3 4">CGMCC 1.10978</strain>
    </source>
</reference>
<dbReference type="InterPro" id="IPR006015">
    <property type="entry name" value="Universal_stress_UspA"/>
</dbReference>
<protein>
    <submittedName>
        <fullName evidence="3">Nucleotide-binding universal stress protein, UspA family</fullName>
    </submittedName>
</protein>
<dbReference type="RefSeq" id="WP_097123313.1">
    <property type="nucleotide sequence ID" value="NZ_OCND01000011.1"/>
</dbReference>
<name>A0A286DDV9_9GAMM</name>
<evidence type="ECO:0000259" key="2">
    <source>
        <dbReference type="Pfam" id="PF00582"/>
    </source>
</evidence>
<accession>A0A286DDV9</accession>
<dbReference type="SUPFAM" id="SSF52402">
    <property type="entry name" value="Adenine nucleotide alpha hydrolases-like"/>
    <property type="match status" value="1"/>
</dbReference>
<dbReference type="Proteomes" id="UP000219374">
    <property type="component" value="Unassembled WGS sequence"/>
</dbReference>
<dbReference type="PANTHER" id="PTHR46268:SF6">
    <property type="entry name" value="UNIVERSAL STRESS PROTEIN UP12"/>
    <property type="match status" value="1"/>
</dbReference>
<dbReference type="PANTHER" id="PTHR46268">
    <property type="entry name" value="STRESS RESPONSE PROTEIN NHAX"/>
    <property type="match status" value="1"/>
</dbReference>
<feature type="domain" description="UspA" evidence="2">
    <location>
        <begin position="2"/>
        <end position="140"/>
    </location>
</feature>
<dbReference type="Gene3D" id="3.40.50.620">
    <property type="entry name" value="HUPs"/>
    <property type="match status" value="1"/>
</dbReference>
<dbReference type="CDD" id="cd00293">
    <property type="entry name" value="USP-like"/>
    <property type="match status" value="1"/>
</dbReference>